<name>A0A939HQU0_9PROT</name>
<dbReference type="Proteomes" id="UP000664073">
    <property type="component" value="Unassembled WGS sequence"/>
</dbReference>
<organism evidence="1 2">
    <name type="scientific">Acetobacter garciniae</name>
    <dbReference type="NCBI Taxonomy" id="2817435"/>
    <lineage>
        <taxon>Bacteria</taxon>
        <taxon>Pseudomonadati</taxon>
        <taxon>Pseudomonadota</taxon>
        <taxon>Alphaproteobacteria</taxon>
        <taxon>Acetobacterales</taxon>
        <taxon>Acetobacteraceae</taxon>
        <taxon>Acetobacter</taxon>
    </lineage>
</organism>
<dbReference type="EMBL" id="JAFVMH010000022">
    <property type="protein sequence ID" value="MBO1326804.1"/>
    <property type="molecule type" value="Genomic_DNA"/>
</dbReference>
<keyword evidence="2" id="KW-1185">Reference proteome</keyword>
<sequence>MSPAPIAHHDDAETAAFIAAVQEGVADADAGRTVPYPAVREWLLSWGTEYKKPAPIAHVSHTLKEPIT</sequence>
<evidence type="ECO:0000313" key="2">
    <source>
        <dbReference type="Proteomes" id="UP000664073"/>
    </source>
</evidence>
<proteinExistence type="predicted"/>
<comment type="caution">
    <text evidence="1">The sequence shown here is derived from an EMBL/GenBank/DDBJ whole genome shotgun (WGS) entry which is preliminary data.</text>
</comment>
<protein>
    <submittedName>
        <fullName evidence="1">CopG family transcriptional regulator</fullName>
    </submittedName>
</protein>
<dbReference type="AlphaFoldDB" id="A0A939HQU0"/>
<reference evidence="1" key="1">
    <citation type="submission" date="2021-03" db="EMBL/GenBank/DDBJ databases">
        <title>The complete genome sequence of Acetobacter sp. TBRC 12339.</title>
        <authorList>
            <person name="Charoenyingcharoen P."/>
            <person name="Yukphan P."/>
        </authorList>
    </citation>
    <scope>NUCLEOTIDE SEQUENCE</scope>
    <source>
        <strain evidence="1">TBRC 12339</strain>
    </source>
</reference>
<gene>
    <name evidence="1" type="ORF">J2D77_16825</name>
</gene>
<accession>A0A939HQU0</accession>
<evidence type="ECO:0000313" key="1">
    <source>
        <dbReference type="EMBL" id="MBO1326804.1"/>
    </source>
</evidence>